<reference evidence="1 2" key="1">
    <citation type="submission" date="2021-06" db="EMBL/GenBank/DDBJ databases">
        <authorList>
            <person name="Kallberg Y."/>
            <person name="Tangrot J."/>
            <person name="Rosling A."/>
        </authorList>
    </citation>
    <scope>NUCLEOTIDE SEQUENCE [LARGE SCALE GENOMIC DNA]</scope>
    <source>
        <strain evidence="1 2">120-4 pot B 10/14</strain>
    </source>
</reference>
<comment type="caution">
    <text evidence="1">The sequence shown here is derived from an EMBL/GenBank/DDBJ whole genome shotgun (WGS) entry which is preliminary data.</text>
</comment>
<gene>
    <name evidence="1" type="ORF">GMARGA_LOCUS8817</name>
</gene>
<dbReference type="EMBL" id="CAJVQB010004595">
    <property type="protein sequence ID" value="CAG8640484.1"/>
    <property type="molecule type" value="Genomic_DNA"/>
</dbReference>
<dbReference type="Proteomes" id="UP000789901">
    <property type="component" value="Unassembled WGS sequence"/>
</dbReference>
<organism evidence="1 2">
    <name type="scientific">Gigaspora margarita</name>
    <dbReference type="NCBI Taxonomy" id="4874"/>
    <lineage>
        <taxon>Eukaryota</taxon>
        <taxon>Fungi</taxon>
        <taxon>Fungi incertae sedis</taxon>
        <taxon>Mucoromycota</taxon>
        <taxon>Glomeromycotina</taxon>
        <taxon>Glomeromycetes</taxon>
        <taxon>Diversisporales</taxon>
        <taxon>Gigasporaceae</taxon>
        <taxon>Gigaspora</taxon>
    </lineage>
</organism>
<proteinExistence type="predicted"/>
<feature type="non-terminal residue" evidence="1">
    <location>
        <position position="57"/>
    </location>
</feature>
<sequence length="57" mass="6240">MIIVNDLNEPLRHLKYLNNNDETIKYNITNVRIDGGSNFTVGAGGAEVKTAGFGINF</sequence>
<protein>
    <submittedName>
        <fullName evidence="1">36689_t:CDS:1</fullName>
    </submittedName>
</protein>
<name>A0ABN7UQ18_GIGMA</name>
<accession>A0ABN7UQ18</accession>
<evidence type="ECO:0000313" key="2">
    <source>
        <dbReference type="Proteomes" id="UP000789901"/>
    </source>
</evidence>
<evidence type="ECO:0000313" key="1">
    <source>
        <dbReference type="EMBL" id="CAG8640484.1"/>
    </source>
</evidence>
<keyword evidence="2" id="KW-1185">Reference proteome</keyword>